<accession>A0A7V7PLD7</accession>
<comment type="caution">
    <text evidence="2">The sequence shown here is derived from an EMBL/GenBank/DDBJ whole genome shotgun (WGS) entry which is preliminary data.</text>
</comment>
<feature type="signal peptide" evidence="1">
    <location>
        <begin position="1"/>
        <end position="25"/>
    </location>
</feature>
<proteinExistence type="predicted"/>
<evidence type="ECO:0000313" key="3">
    <source>
        <dbReference type="Proteomes" id="UP000432089"/>
    </source>
</evidence>
<keyword evidence="1" id="KW-0732">Signal</keyword>
<name>A0A7V7PLD7_9HYPH</name>
<keyword evidence="3" id="KW-1185">Reference proteome</keyword>
<feature type="chain" id="PRO_5031245151" evidence="1">
    <location>
        <begin position="26"/>
        <end position="82"/>
    </location>
</feature>
<dbReference type="Proteomes" id="UP000432089">
    <property type="component" value="Unassembled WGS sequence"/>
</dbReference>
<dbReference type="AlphaFoldDB" id="A0A7V7PLD7"/>
<dbReference type="RefSeq" id="WP_150972446.1">
    <property type="nucleotide sequence ID" value="NZ_VZDO01000018.1"/>
</dbReference>
<evidence type="ECO:0000313" key="2">
    <source>
        <dbReference type="EMBL" id="KAB0677199.1"/>
    </source>
</evidence>
<protein>
    <submittedName>
        <fullName evidence="2">Uncharacterized protein</fullName>
    </submittedName>
</protein>
<sequence length="82" mass="9244">MRYLIVAAALALTAPLGLGATAAQADTTKIIVKDGHRDGYRDSHRTVRRVVERRDYGRHCMTKKVVTRVHGERIVKTTRVCR</sequence>
<reference evidence="2 3" key="1">
    <citation type="submission" date="2019-09" db="EMBL/GenBank/DDBJ databases">
        <title>YIM 132180 draft genome.</title>
        <authorList>
            <person name="Zhang K."/>
        </authorList>
    </citation>
    <scope>NUCLEOTIDE SEQUENCE [LARGE SCALE GENOMIC DNA]</scope>
    <source>
        <strain evidence="2 3">YIM 132180</strain>
    </source>
</reference>
<gene>
    <name evidence="2" type="ORF">F6X38_18935</name>
</gene>
<organism evidence="2 3">
    <name type="scientific">Plantimonas leprariae</name>
    <dbReference type="NCBI Taxonomy" id="2615207"/>
    <lineage>
        <taxon>Bacteria</taxon>
        <taxon>Pseudomonadati</taxon>
        <taxon>Pseudomonadota</taxon>
        <taxon>Alphaproteobacteria</taxon>
        <taxon>Hyphomicrobiales</taxon>
        <taxon>Aurantimonadaceae</taxon>
        <taxon>Plantimonas</taxon>
    </lineage>
</organism>
<evidence type="ECO:0000256" key="1">
    <source>
        <dbReference type="SAM" id="SignalP"/>
    </source>
</evidence>
<dbReference type="EMBL" id="VZDO01000018">
    <property type="protein sequence ID" value="KAB0677199.1"/>
    <property type="molecule type" value="Genomic_DNA"/>
</dbReference>